<dbReference type="Gene3D" id="3.30.70.2390">
    <property type="match status" value="1"/>
</dbReference>
<keyword evidence="2" id="KW-0812">Transmembrane</keyword>
<feature type="region of interest" description="Disordered" evidence="1">
    <location>
        <begin position="36"/>
        <end position="78"/>
    </location>
</feature>
<dbReference type="InterPro" id="IPR027381">
    <property type="entry name" value="LytR/CpsA/Psr_C"/>
</dbReference>
<evidence type="ECO:0000313" key="5">
    <source>
        <dbReference type="Proteomes" id="UP000316495"/>
    </source>
</evidence>
<protein>
    <submittedName>
        <fullName evidence="4">Transcriptional regulator</fullName>
    </submittedName>
</protein>
<feature type="domain" description="LytR/CpsA/Psr regulator C-terminal" evidence="3">
    <location>
        <begin position="163"/>
        <end position="250"/>
    </location>
</feature>
<dbReference type="AlphaFoldDB" id="A0A554LPL7"/>
<organism evidence="4 5">
    <name type="scientific">Candidatus Berkelbacteria bacterium Athens1014_28</name>
    <dbReference type="NCBI Taxonomy" id="2017145"/>
    <lineage>
        <taxon>Bacteria</taxon>
        <taxon>Candidatus Berkelbacteria</taxon>
    </lineage>
</organism>
<feature type="compositionally biased region" description="Basic and acidic residues" evidence="1">
    <location>
        <begin position="57"/>
        <end position="77"/>
    </location>
</feature>
<dbReference type="EMBL" id="VMGN01000006">
    <property type="protein sequence ID" value="TSC94822.1"/>
    <property type="molecule type" value="Genomic_DNA"/>
</dbReference>
<feature type="transmembrane region" description="Helical" evidence="2">
    <location>
        <begin position="85"/>
        <end position="104"/>
    </location>
</feature>
<evidence type="ECO:0000256" key="1">
    <source>
        <dbReference type="SAM" id="MobiDB-lite"/>
    </source>
</evidence>
<feature type="compositionally biased region" description="Basic and acidic residues" evidence="1">
    <location>
        <begin position="36"/>
        <end position="48"/>
    </location>
</feature>
<accession>A0A554LPL7</accession>
<evidence type="ECO:0000313" key="4">
    <source>
        <dbReference type="EMBL" id="TSC94822.1"/>
    </source>
</evidence>
<gene>
    <name evidence="4" type="ORF">Athens101428_163</name>
</gene>
<name>A0A554LPL7_9BACT</name>
<comment type="caution">
    <text evidence="4">The sequence shown here is derived from an EMBL/GenBank/DDBJ whole genome shotgun (WGS) entry which is preliminary data.</text>
</comment>
<reference evidence="4 5" key="1">
    <citation type="submission" date="2017-07" db="EMBL/GenBank/DDBJ databases">
        <title>Mechanisms for carbon and nitrogen cycling indicate functional differentiation within the Candidate Phyla Radiation.</title>
        <authorList>
            <person name="Danczak R.E."/>
            <person name="Johnston M.D."/>
            <person name="Kenah C."/>
            <person name="Slattery M."/>
            <person name="Wrighton K.C."/>
            <person name="Wilkins M.J."/>
        </authorList>
    </citation>
    <scope>NUCLEOTIDE SEQUENCE [LARGE SCALE GENOMIC DNA]</scope>
    <source>
        <strain evidence="4">Athens1014_28</strain>
    </source>
</reference>
<evidence type="ECO:0000256" key="2">
    <source>
        <dbReference type="SAM" id="Phobius"/>
    </source>
</evidence>
<dbReference type="Pfam" id="PF13399">
    <property type="entry name" value="LytR_C"/>
    <property type="match status" value="1"/>
</dbReference>
<keyword evidence="2" id="KW-0472">Membrane</keyword>
<evidence type="ECO:0000259" key="3">
    <source>
        <dbReference type="Pfam" id="PF13399"/>
    </source>
</evidence>
<dbReference type="Proteomes" id="UP000316495">
    <property type="component" value="Unassembled WGS sequence"/>
</dbReference>
<proteinExistence type="predicted"/>
<sequence length="251" mass="28518">MGISDDIKPKKYRRPFSQTEKLLIVEQQIEKEKEKVANDLFEDQKESDFFDGTPIGKRSEKQRKEPRKPEKEAEVPKKTKRSRSVPILIFIVFVLTGFLIWQNFSKLKNYLDFKFKIENDQKLSEIIESTTPNETSYTSEQSQNTQTATPAQPVEITIDNSNINISVLNGSGVKNSAKIAADKLTTAGFTIKYTGNARVFTYQKTYIYHKTGGEEKANLVKENLIDYDCEVVLSEVIVGATYDIVVVIGKT</sequence>
<keyword evidence="2" id="KW-1133">Transmembrane helix</keyword>
<feature type="region of interest" description="Disordered" evidence="1">
    <location>
        <begin position="131"/>
        <end position="150"/>
    </location>
</feature>